<proteinExistence type="predicted"/>
<keyword evidence="1" id="KW-1133">Transmembrane helix</keyword>
<keyword evidence="1" id="KW-0812">Transmembrane</keyword>
<evidence type="ECO:0000313" key="3">
    <source>
        <dbReference type="Proteomes" id="UP001321477"/>
    </source>
</evidence>
<accession>A0ABM8H2T0</accession>
<evidence type="ECO:0000313" key="2">
    <source>
        <dbReference type="EMBL" id="BDZ55095.1"/>
    </source>
</evidence>
<sequence>MLIAFSPVVSGSETSMLKTEAIDFAWFPLSNPGIVSIPLAFLLGWIVSVLDKTVESPEKQAEMEVRSLTGVGAEKAVSH</sequence>
<gene>
    <name evidence="2" type="ORF">GCM10025870_21680</name>
</gene>
<dbReference type="EMBL" id="AP027734">
    <property type="protein sequence ID" value="BDZ55095.1"/>
    <property type="molecule type" value="Genomic_DNA"/>
</dbReference>
<evidence type="ECO:0000256" key="1">
    <source>
        <dbReference type="SAM" id="Phobius"/>
    </source>
</evidence>
<feature type="transmembrane region" description="Helical" evidence="1">
    <location>
        <begin position="33"/>
        <end position="50"/>
    </location>
</feature>
<protein>
    <submittedName>
        <fullName evidence="2">Uncharacterized protein</fullName>
    </submittedName>
</protein>
<keyword evidence="3" id="KW-1185">Reference proteome</keyword>
<organism evidence="2 3">
    <name type="scientific">Agromyces marinus</name>
    <dbReference type="NCBI Taxonomy" id="1389020"/>
    <lineage>
        <taxon>Bacteria</taxon>
        <taxon>Bacillati</taxon>
        <taxon>Actinomycetota</taxon>
        <taxon>Actinomycetes</taxon>
        <taxon>Micrococcales</taxon>
        <taxon>Microbacteriaceae</taxon>
        <taxon>Agromyces</taxon>
    </lineage>
</organism>
<keyword evidence="1" id="KW-0472">Membrane</keyword>
<dbReference type="Proteomes" id="UP001321477">
    <property type="component" value="Chromosome"/>
</dbReference>
<reference evidence="3" key="1">
    <citation type="journal article" date="2019" name="Int. J. Syst. Evol. Microbiol.">
        <title>The Global Catalogue of Microorganisms (GCM) 10K type strain sequencing project: providing services to taxonomists for standard genome sequencing and annotation.</title>
        <authorList>
            <consortium name="The Broad Institute Genomics Platform"/>
            <consortium name="The Broad Institute Genome Sequencing Center for Infectious Disease"/>
            <person name="Wu L."/>
            <person name="Ma J."/>
        </authorList>
    </citation>
    <scope>NUCLEOTIDE SEQUENCE [LARGE SCALE GENOMIC DNA]</scope>
    <source>
        <strain evidence="3">NBRC 109019</strain>
    </source>
</reference>
<name>A0ABM8H2T0_9MICO</name>